<keyword evidence="4" id="KW-1185">Reference proteome</keyword>
<feature type="region of interest" description="Disordered" evidence="1">
    <location>
        <begin position="23"/>
        <end position="44"/>
    </location>
</feature>
<proteinExistence type="predicted"/>
<organism evidence="3 4">
    <name type="scientific">Pelomonas parva</name>
    <dbReference type="NCBI Taxonomy" id="3299032"/>
    <lineage>
        <taxon>Bacteria</taxon>
        <taxon>Pseudomonadati</taxon>
        <taxon>Pseudomonadota</taxon>
        <taxon>Betaproteobacteria</taxon>
        <taxon>Burkholderiales</taxon>
        <taxon>Sphaerotilaceae</taxon>
        <taxon>Roseateles</taxon>
    </lineage>
</organism>
<dbReference type="RefSeq" id="WP_394482220.1">
    <property type="nucleotide sequence ID" value="NZ_JBIGHV010000008.1"/>
</dbReference>
<dbReference type="Proteomes" id="UP001606210">
    <property type="component" value="Unassembled WGS sequence"/>
</dbReference>
<evidence type="ECO:0000256" key="1">
    <source>
        <dbReference type="SAM" id="MobiDB-lite"/>
    </source>
</evidence>
<dbReference type="EMBL" id="JBIGHV010000008">
    <property type="protein sequence ID" value="MFG6432391.1"/>
    <property type="molecule type" value="Genomic_DNA"/>
</dbReference>
<evidence type="ECO:0000313" key="3">
    <source>
        <dbReference type="EMBL" id="MFG6432391.1"/>
    </source>
</evidence>
<gene>
    <name evidence="3" type="ORF">ACG00Y_20900</name>
</gene>
<name>A0ABW7F924_9BURK</name>
<reference evidence="3 4" key="1">
    <citation type="submission" date="2024-08" db="EMBL/GenBank/DDBJ databases">
        <authorList>
            <person name="Lu H."/>
        </authorList>
    </citation>
    <scope>NUCLEOTIDE SEQUENCE [LARGE SCALE GENOMIC DNA]</scope>
    <source>
        <strain evidence="3 4">LYH14W</strain>
    </source>
</reference>
<evidence type="ECO:0000256" key="2">
    <source>
        <dbReference type="SAM" id="SignalP"/>
    </source>
</evidence>
<keyword evidence="2" id="KW-0732">Signal</keyword>
<evidence type="ECO:0000313" key="4">
    <source>
        <dbReference type="Proteomes" id="UP001606210"/>
    </source>
</evidence>
<comment type="caution">
    <text evidence="3">The sequence shown here is derived from an EMBL/GenBank/DDBJ whole genome shotgun (WGS) entry which is preliminary data.</text>
</comment>
<sequence length="90" mass="8785">MRTLLTLAAAAAASLALVACGGGSDDDAGSAPGPGPTPTPLTAIPDGVIVSSDALVGYLNVQPTSDEISEALTLPAGEPFTSETAEPYSI</sequence>
<feature type="chain" id="PRO_5047109983" evidence="2">
    <location>
        <begin position="20"/>
        <end position="90"/>
    </location>
</feature>
<dbReference type="PROSITE" id="PS51257">
    <property type="entry name" value="PROKAR_LIPOPROTEIN"/>
    <property type="match status" value="1"/>
</dbReference>
<accession>A0ABW7F924</accession>
<feature type="signal peptide" evidence="2">
    <location>
        <begin position="1"/>
        <end position="19"/>
    </location>
</feature>
<protein>
    <submittedName>
        <fullName evidence="3">Uncharacterized protein</fullName>
    </submittedName>
</protein>